<evidence type="ECO:0000256" key="3">
    <source>
        <dbReference type="ARBA" id="ARBA00022692"/>
    </source>
</evidence>
<dbReference type="Proteomes" id="UP000249390">
    <property type="component" value="Unassembled WGS sequence"/>
</dbReference>
<dbReference type="AlphaFoldDB" id="A0A328DYR7"/>
<sequence length="320" mass="34435">MGSAAVPSNPTFPRPQGPTPTGLIANAAVLRLGIHLHRRLRLSCALRSSIKSIGDRFGIPAFKALQFDGLDLLDWSQNVLPTTCCMRFSLLDGDGNLKPSNESVNLSRSSVSNDRKLTNLLIGINILAYIAQIGTKGQLLTWGAKVNRLIDKGEIWRLLTCSFMHANVGHLLVNCYSLNSIGPEVEKNSGPIRYIAVYMISALASSTCSYWFSKAPAIGASGAIYGLVGSFAVFVLRHRGVLKGTEGRLKYIAQTIALSMCIGLLSKGIDNWGHLGGLVGGAATAWLLGPALKLEYNGKQRFLADKAPIFSLIKGRKNTP</sequence>
<evidence type="ECO:0000256" key="4">
    <source>
        <dbReference type="ARBA" id="ARBA00022989"/>
    </source>
</evidence>
<keyword evidence="5" id="KW-0472">Membrane</keyword>
<dbReference type="SUPFAM" id="SSF144091">
    <property type="entry name" value="Rhomboid-like"/>
    <property type="match status" value="1"/>
</dbReference>
<dbReference type="InterPro" id="IPR050925">
    <property type="entry name" value="Rhomboid_protease_S54"/>
</dbReference>
<organism evidence="7 8">
    <name type="scientific">Cuscuta australis</name>
    <dbReference type="NCBI Taxonomy" id="267555"/>
    <lineage>
        <taxon>Eukaryota</taxon>
        <taxon>Viridiplantae</taxon>
        <taxon>Streptophyta</taxon>
        <taxon>Embryophyta</taxon>
        <taxon>Tracheophyta</taxon>
        <taxon>Spermatophyta</taxon>
        <taxon>Magnoliopsida</taxon>
        <taxon>eudicotyledons</taxon>
        <taxon>Gunneridae</taxon>
        <taxon>Pentapetalae</taxon>
        <taxon>asterids</taxon>
        <taxon>lamiids</taxon>
        <taxon>Solanales</taxon>
        <taxon>Convolvulaceae</taxon>
        <taxon>Cuscuteae</taxon>
        <taxon>Cuscuta</taxon>
        <taxon>Cuscuta subgen. Grammica</taxon>
        <taxon>Cuscuta sect. Cleistogrammica</taxon>
    </lineage>
</organism>
<evidence type="ECO:0000313" key="8">
    <source>
        <dbReference type="Proteomes" id="UP000249390"/>
    </source>
</evidence>
<gene>
    <name evidence="7" type="ORF">DM860_012932</name>
</gene>
<dbReference type="GO" id="GO:0031969">
    <property type="term" value="C:chloroplast membrane"/>
    <property type="evidence" value="ECO:0007669"/>
    <property type="project" value="TreeGrafter"/>
</dbReference>
<protein>
    <recommendedName>
        <fullName evidence="6">Peptidase S54 rhomboid domain-containing protein</fullName>
    </recommendedName>
</protein>
<dbReference type="InterPro" id="IPR035952">
    <property type="entry name" value="Rhomboid-like_sf"/>
</dbReference>
<evidence type="ECO:0000313" key="7">
    <source>
        <dbReference type="EMBL" id="RAL49499.1"/>
    </source>
</evidence>
<evidence type="ECO:0000256" key="5">
    <source>
        <dbReference type="ARBA" id="ARBA00023136"/>
    </source>
</evidence>
<dbReference type="GO" id="GO:0004252">
    <property type="term" value="F:serine-type endopeptidase activity"/>
    <property type="evidence" value="ECO:0007669"/>
    <property type="project" value="InterPro"/>
</dbReference>
<comment type="caution">
    <text evidence="7">The sequence shown here is derived from an EMBL/GenBank/DDBJ whole genome shotgun (WGS) entry which is preliminary data.</text>
</comment>
<reference evidence="7 8" key="1">
    <citation type="submission" date="2018-06" db="EMBL/GenBank/DDBJ databases">
        <title>The Genome of Cuscuta australis (Dodder) Provides Insight into the Evolution of Plant Parasitism.</title>
        <authorList>
            <person name="Liu H."/>
        </authorList>
    </citation>
    <scope>NUCLEOTIDE SEQUENCE [LARGE SCALE GENOMIC DNA]</scope>
    <source>
        <strain evidence="8">cv. Yunnan</strain>
        <tissue evidence="7">Vines</tissue>
    </source>
</reference>
<dbReference type="FunFam" id="1.20.1540.10:FF:000015">
    <property type="entry name" value="RHOMBOID-like protein 10 chloroplastic"/>
    <property type="match status" value="1"/>
</dbReference>
<feature type="domain" description="Peptidase S54 rhomboid" evidence="6">
    <location>
        <begin position="153"/>
        <end position="289"/>
    </location>
</feature>
<evidence type="ECO:0000256" key="2">
    <source>
        <dbReference type="ARBA" id="ARBA00009045"/>
    </source>
</evidence>
<keyword evidence="8" id="KW-1185">Reference proteome</keyword>
<dbReference type="Pfam" id="PF01694">
    <property type="entry name" value="Rhomboid"/>
    <property type="match status" value="1"/>
</dbReference>
<comment type="subcellular location">
    <subcellularLocation>
        <location evidence="1">Membrane</location>
        <topology evidence="1">Multi-pass membrane protein</topology>
    </subcellularLocation>
</comment>
<dbReference type="EMBL" id="NQVE01000082">
    <property type="protein sequence ID" value="RAL49499.1"/>
    <property type="molecule type" value="Genomic_DNA"/>
</dbReference>
<comment type="similarity">
    <text evidence="2">Belongs to the peptidase S54 family.</text>
</comment>
<proteinExistence type="inferred from homology"/>
<accession>A0A328DYR7</accession>
<name>A0A328DYR7_9ASTE</name>
<evidence type="ECO:0000259" key="6">
    <source>
        <dbReference type="Pfam" id="PF01694"/>
    </source>
</evidence>
<dbReference type="Gene3D" id="1.20.1540.10">
    <property type="entry name" value="Rhomboid-like"/>
    <property type="match status" value="1"/>
</dbReference>
<dbReference type="InterPro" id="IPR022764">
    <property type="entry name" value="Peptidase_S54_rhomboid_dom"/>
</dbReference>
<dbReference type="PANTHER" id="PTHR43731:SF26">
    <property type="entry name" value="RHOMBOID-LIKE PROTEIN 10, CHLOROPLASTIC"/>
    <property type="match status" value="1"/>
</dbReference>
<keyword evidence="4" id="KW-1133">Transmembrane helix</keyword>
<evidence type="ECO:0000256" key="1">
    <source>
        <dbReference type="ARBA" id="ARBA00004141"/>
    </source>
</evidence>
<keyword evidence="3" id="KW-0812">Transmembrane</keyword>
<dbReference type="PANTHER" id="PTHR43731">
    <property type="entry name" value="RHOMBOID PROTEASE"/>
    <property type="match status" value="1"/>
</dbReference>